<dbReference type="InterPro" id="IPR050511">
    <property type="entry name" value="AMPK_gamma/SDS23_families"/>
</dbReference>
<organism evidence="5">
    <name type="scientific">Eutreptiella gymnastica</name>
    <dbReference type="NCBI Taxonomy" id="73025"/>
    <lineage>
        <taxon>Eukaryota</taxon>
        <taxon>Discoba</taxon>
        <taxon>Euglenozoa</taxon>
        <taxon>Euglenida</taxon>
        <taxon>Spirocuta</taxon>
        <taxon>Euglenophyceae</taxon>
        <taxon>Eutreptiales</taxon>
        <taxon>Eutreptiaceae</taxon>
        <taxon>Eutreptiella</taxon>
    </lineage>
</organism>
<protein>
    <recommendedName>
        <fullName evidence="4">CBS domain-containing protein</fullName>
    </recommendedName>
</protein>
<evidence type="ECO:0000259" key="4">
    <source>
        <dbReference type="PROSITE" id="PS51371"/>
    </source>
</evidence>
<feature type="domain" description="CBS" evidence="4">
    <location>
        <begin position="314"/>
        <end position="374"/>
    </location>
</feature>
<feature type="domain" description="CBS" evidence="4">
    <location>
        <begin position="564"/>
        <end position="621"/>
    </location>
</feature>
<dbReference type="Pfam" id="PF00571">
    <property type="entry name" value="CBS"/>
    <property type="match status" value="4"/>
</dbReference>
<keyword evidence="2 3" id="KW-0129">CBS domain</keyword>
<evidence type="ECO:0000256" key="2">
    <source>
        <dbReference type="ARBA" id="ARBA00023122"/>
    </source>
</evidence>
<evidence type="ECO:0000256" key="1">
    <source>
        <dbReference type="ARBA" id="ARBA00022737"/>
    </source>
</evidence>
<name>A0A7S4GHN3_9EUGL</name>
<dbReference type="AlphaFoldDB" id="A0A7S4GHN3"/>
<accession>A0A7S4GHN3</accession>
<evidence type="ECO:0000313" key="5">
    <source>
        <dbReference type="EMBL" id="CAE0837418.1"/>
    </source>
</evidence>
<dbReference type="PANTHER" id="PTHR13780">
    <property type="entry name" value="AMP-ACTIVATED PROTEIN KINASE, GAMMA REGULATORY SUBUNIT"/>
    <property type="match status" value="1"/>
</dbReference>
<dbReference type="EMBL" id="HBJA01141861">
    <property type="protein sequence ID" value="CAE0837418.1"/>
    <property type="molecule type" value="Transcribed_RNA"/>
</dbReference>
<reference evidence="5" key="1">
    <citation type="submission" date="2021-01" db="EMBL/GenBank/DDBJ databases">
        <authorList>
            <person name="Corre E."/>
            <person name="Pelletier E."/>
            <person name="Niang G."/>
            <person name="Scheremetjew M."/>
            <person name="Finn R."/>
            <person name="Kale V."/>
            <person name="Holt S."/>
            <person name="Cochrane G."/>
            <person name="Meng A."/>
            <person name="Brown T."/>
            <person name="Cohen L."/>
        </authorList>
    </citation>
    <scope>NUCLEOTIDE SEQUENCE</scope>
    <source>
        <strain evidence="5">CCMP1594</strain>
    </source>
</reference>
<dbReference type="CDD" id="cd02205">
    <property type="entry name" value="CBS_pair_SF"/>
    <property type="match status" value="3"/>
</dbReference>
<dbReference type="Gene3D" id="3.10.580.10">
    <property type="entry name" value="CBS-domain"/>
    <property type="match status" value="4"/>
</dbReference>
<feature type="domain" description="CBS" evidence="4">
    <location>
        <begin position="486"/>
        <end position="543"/>
    </location>
</feature>
<sequence length="627" mass="68953">MAKSLADLKVQDVVTFVQKARGVKMCYIVPEDTLKQAVKVMVENEVCALPVLENHGQGEKEKYFGMISITDVVQVTSELAGPKGEGFGETMAAVLERKVSELQEEYHLLPENNKAKVSDNLMDVVRNGFVRPNYFRMAVFDGEKATALLSQNDVVEFIAQSPDLLGVKATCPISKLGMASAKAASVKETDTVLNALALARAQGQREVGVLDAAGKLVGIINAGTLEGVADLSTLLLSISEFKAKHPIAEPVIVSSRATLSEVVAVVGPAARRVYVVDEQGMPEFFMPTEDVLRNIVNSGWEFNNVTVADVCKIAHHPIQVLTMNTEKTLGEAMKELAEHSVLTAPVLRGGKYVGMVDAFDILSELIACLEDRQRGTLKEDDHKAGGYQYSIGDKEVFTEVSGRILENLNYSSKDLLPGDMTLHNAIATVFLPNRYHRVSVTKDSPPTKESKVSDILSQRDIAKFLSQFPDILGDRGEKSIEELGFLSRRVHTVNYRDSMMKAFQIMYHSTSRAMPVVNGKGKLVSSISIGDLKGLNNFYHLRLMVCFAKSQVDNPEDYAPDQIPLPMPLYCTKDESLSSVLKNMSVHLNRSVYVVDDQMHPISEVTLTDIFKSLVKPGADQLFKSKH</sequence>
<dbReference type="InterPro" id="IPR000644">
    <property type="entry name" value="CBS_dom"/>
</dbReference>
<dbReference type="PROSITE" id="PS51371">
    <property type="entry name" value="CBS"/>
    <property type="match status" value="4"/>
</dbReference>
<dbReference type="SUPFAM" id="SSF54631">
    <property type="entry name" value="CBS-domain pair"/>
    <property type="match status" value="3"/>
</dbReference>
<keyword evidence="1" id="KW-0677">Repeat</keyword>
<dbReference type="SMART" id="SM00116">
    <property type="entry name" value="CBS"/>
    <property type="match status" value="6"/>
</dbReference>
<evidence type="ECO:0000256" key="3">
    <source>
        <dbReference type="PROSITE-ProRule" id="PRU00703"/>
    </source>
</evidence>
<dbReference type="InterPro" id="IPR046342">
    <property type="entry name" value="CBS_dom_sf"/>
</dbReference>
<gene>
    <name evidence="5" type="ORF">EGYM00163_LOCUS48790</name>
</gene>
<proteinExistence type="predicted"/>
<feature type="domain" description="CBS" evidence="4">
    <location>
        <begin position="17"/>
        <end position="83"/>
    </location>
</feature>